<comment type="caution">
    <text evidence="1">The sequence shown here is derived from an EMBL/GenBank/DDBJ whole genome shotgun (WGS) entry which is preliminary data.</text>
</comment>
<reference evidence="1 2" key="1">
    <citation type="submission" date="2018-07" db="EMBL/GenBank/DDBJ databases">
        <title>Leeuwenhoekiella genomics.</title>
        <authorList>
            <person name="Tahon G."/>
            <person name="Willems A."/>
        </authorList>
    </citation>
    <scope>NUCLEOTIDE SEQUENCE [LARGE SCALE GENOMIC DNA]</scope>
    <source>
        <strain evidence="1 2">LMG 22550</strain>
    </source>
</reference>
<sequence length="38" mass="4650">MRERKILDCLSLRIQIFKDQLSEFLKFSEEMIDLDKAF</sequence>
<evidence type="ECO:0000313" key="2">
    <source>
        <dbReference type="Proteomes" id="UP000289238"/>
    </source>
</evidence>
<gene>
    <name evidence="1" type="ORF">DSM00_2029</name>
</gene>
<dbReference type="Proteomes" id="UP000289238">
    <property type="component" value="Unassembled WGS sequence"/>
</dbReference>
<dbReference type="AlphaFoldDB" id="A0A4Q0P6D3"/>
<accession>A0A4Q0P6D3</accession>
<evidence type="ECO:0000313" key="1">
    <source>
        <dbReference type="EMBL" id="RXG21965.1"/>
    </source>
</evidence>
<protein>
    <submittedName>
        <fullName evidence="1">Uncharacterized protein</fullName>
    </submittedName>
</protein>
<proteinExistence type="predicted"/>
<name>A0A4Q0P6D3_9FLAO</name>
<keyword evidence="2" id="KW-1185">Reference proteome</keyword>
<dbReference type="EMBL" id="QOVM01000004">
    <property type="protein sequence ID" value="RXG21965.1"/>
    <property type="molecule type" value="Genomic_DNA"/>
</dbReference>
<organism evidence="1 2">
    <name type="scientific">Leeuwenhoekiella aequorea</name>
    <dbReference type="NCBI Taxonomy" id="283736"/>
    <lineage>
        <taxon>Bacteria</taxon>
        <taxon>Pseudomonadati</taxon>
        <taxon>Bacteroidota</taxon>
        <taxon>Flavobacteriia</taxon>
        <taxon>Flavobacteriales</taxon>
        <taxon>Flavobacteriaceae</taxon>
        <taxon>Leeuwenhoekiella</taxon>
    </lineage>
</organism>